<accession>A0A1M6GA23</accession>
<feature type="domain" description="BLUF" evidence="2">
    <location>
        <begin position="25"/>
        <end position="116"/>
    </location>
</feature>
<dbReference type="STRING" id="1447782.SAMN05444417_2767"/>
<evidence type="ECO:0000256" key="1">
    <source>
        <dbReference type="SAM" id="MobiDB-lite"/>
    </source>
</evidence>
<dbReference type="EMBL" id="FQYO01000004">
    <property type="protein sequence ID" value="SHJ06734.1"/>
    <property type="molecule type" value="Genomic_DNA"/>
</dbReference>
<evidence type="ECO:0000313" key="4">
    <source>
        <dbReference type="Proteomes" id="UP000184292"/>
    </source>
</evidence>
<feature type="compositionally biased region" description="Basic and acidic residues" evidence="1">
    <location>
        <begin position="151"/>
        <end position="161"/>
    </location>
</feature>
<dbReference type="InterPro" id="IPR007024">
    <property type="entry name" value="BLUF_domain"/>
</dbReference>
<dbReference type="Gene3D" id="3.30.70.100">
    <property type="match status" value="1"/>
</dbReference>
<dbReference type="GO" id="GO:0009882">
    <property type="term" value="F:blue light photoreceptor activity"/>
    <property type="evidence" value="ECO:0007669"/>
    <property type="project" value="InterPro"/>
</dbReference>
<feature type="region of interest" description="Disordered" evidence="1">
    <location>
        <begin position="151"/>
        <end position="183"/>
    </location>
</feature>
<dbReference type="GO" id="GO:0071949">
    <property type="term" value="F:FAD binding"/>
    <property type="evidence" value="ECO:0007669"/>
    <property type="project" value="InterPro"/>
</dbReference>
<dbReference type="PROSITE" id="PS50925">
    <property type="entry name" value="BLUF"/>
    <property type="match status" value="1"/>
</dbReference>
<dbReference type="Pfam" id="PF04940">
    <property type="entry name" value="BLUF"/>
    <property type="match status" value="1"/>
</dbReference>
<sequence>MDGSYPRVDREAAKGAVTRCGDKLIRQILYTSKTTLSDTSVAAIDVLRVARRRNAEDEIGGFLVKDGGTFVQVIEGPADAIEQVFRRIRRDMRHYGIEVRSDRSIRSRQFGDWGMGFAAEPINAGDDAANLLARVIEIANRPEPKRRVEMAEAMARRKDPAAMKSQTQAAPGEGQLRMSGGAR</sequence>
<evidence type="ECO:0000313" key="3">
    <source>
        <dbReference type="EMBL" id="SHJ06734.1"/>
    </source>
</evidence>
<dbReference type="AlphaFoldDB" id="A0A1M6GA23"/>
<dbReference type="InterPro" id="IPR036046">
    <property type="entry name" value="Acylphosphatase-like_dom_sf"/>
</dbReference>
<gene>
    <name evidence="3" type="ORF">SAMN05444417_2767</name>
</gene>
<dbReference type="SUPFAM" id="SSF54975">
    <property type="entry name" value="Acylphosphatase/BLUF domain-like"/>
    <property type="match status" value="1"/>
</dbReference>
<dbReference type="OrthoDB" id="196105at2"/>
<protein>
    <submittedName>
        <fullName evidence="3">Sensors of blue-light using FAD</fullName>
    </submittedName>
</protein>
<proteinExistence type="predicted"/>
<evidence type="ECO:0000259" key="2">
    <source>
        <dbReference type="PROSITE" id="PS50925"/>
    </source>
</evidence>
<keyword evidence="4" id="KW-1185">Reference proteome</keyword>
<name>A0A1M6GA23_9RHOB</name>
<dbReference type="RefSeq" id="WP_083601387.1">
    <property type="nucleotide sequence ID" value="NZ_FQYO01000004.1"/>
</dbReference>
<reference evidence="3 4" key="1">
    <citation type="submission" date="2016-11" db="EMBL/GenBank/DDBJ databases">
        <authorList>
            <person name="Jaros S."/>
            <person name="Januszkiewicz K."/>
            <person name="Wedrychowicz H."/>
        </authorList>
    </citation>
    <scope>NUCLEOTIDE SEQUENCE [LARGE SCALE GENOMIC DNA]</scope>
    <source>
        <strain evidence="3 4">DSM 100565</strain>
    </source>
</reference>
<dbReference type="Proteomes" id="UP000184292">
    <property type="component" value="Unassembled WGS sequence"/>
</dbReference>
<dbReference type="SMART" id="SM01034">
    <property type="entry name" value="BLUF"/>
    <property type="match status" value="1"/>
</dbReference>
<organism evidence="3 4">
    <name type="scientific">Wenxinia saemankumensis</name>
    <dbReference type="NCBI Taxonomy" id="1447782"/>
    <lineage>
        <taxon>Bacteria</taxon>
        <taxon>Pseudomonadati</taxon>
        <taxon>Pseudomonadota</taxon>
        <taxon>Alphaproteobacteria</taxon>
        <taxon>Rhodobacterales</taxon>
        <taxon>Roseobacteraceae</taxon>
        <taxon>Wenxinia</taxon>
    </lineage>
</organism>